<protein>
    <recommendedName>
        <fullName evidence="4 16">Tyrosine--tRNA ligase</fullName>
        <ecNumber evidence="4 16">6.1.1.1</ecNumber>
    </recommendedName>
    <alternativeName>
        <fullName evidence="13 16">Tyrosyl-tRNA synthetase</fullName>
    </alternativeName>
</protein>
<dbReference type="AlphaFoldDB" id="C1MW22"/>
<evidence type="ECO:0000256" key="5">
    <source>
        <dbReference type="ARBA" id="ARBA00022598"/>
    </source>
</evidence>
<accession>C1MW22</accession>
<evidence type="ECO:0000259" key="17">
    <source>
        <dbReference type="SMART" id="SM00363"/>
    </source>
</evidence>
<dbReference type="GO" id="GO:0005739">
    <property type="term" value="C:mitochondrion"/>
    <property type="evidence" value="ECO:0007669"/>
    <property type="project" value="UniProtKB-SubCell"/>
</dbReference>
<sequence length="430" mass="46231">VVDVLRERGLLDACTNEDELREAAGDGSLSVYCGFDPTADSLHLGNLLGIVVLAWFQRCGHTPIALLGGATGRVGDPSGKSAERPVLDDVTINANVAGIEKILRGVLANSASFAPPGDELKPARVLNNLDWFGGMGFLEFLRDVGKYARVGTMVAKDSVKSRLESERGMSFTEFSYQLLQGYDFVHLHREENVMVQVGGSDQWGNITAGTDLIRRISQRDGGAYGLTFPLLLKADGKKFGKSEDGAVWLSPDRLSPYKFYQHLLQSTDADVVRFMKTLTFVPIEEIEAMEAAMKEDGYAPNTAQKRLAEEVTRFVHGEAGLSQALKATEGLKPGADTVLDADTLEALAGDIPSAELSLGEVVGRTVVDVMAATGLQKSKGEAKRLIKGGGARVNNVKVEDEGKVIEEGDVVDGRVLLLAAGKKNKLLVRV</sequence>
<dbReference type="STRING" id="564608.C1MW22"/>
<dbReference type="InterPro" id="IPR024107">
    <property type="entry name" value="Tyr-tRNA-ligase_bac_1"/>
</dbReference>
<dbReference type="SUPFAM" id="SSF52374">
    <property type="entry name" value="Nucleotidylyl transferase"/>
    <property type="match status" value="1"/>
</dbReference>
<dbReference type="Gene3D" id="3.40.50.620">
    <property type="entry name" value="HUPs"/>
    <property type="match status" value="1"/>
</dbReference>
<dbReference type="InterPro" id="IPR001412">
    <property type="entry name" value="aa-tRNA-synth_I_CS"/>
</dbReference>
<evidence type="ECO:0000256" key="3">
    <source>
        <dbReference type="ARBA" id="ARBA00005594"/>
    </source>
</evidence>
<dbReference type="OrthoDB" id="337870at2759"/>
<organism evidence="19">
    <name type="scientific">Micromonas pusilla (strain CCMP1545)</name>
    <name type="common">Picoplanktonic green alga</name>
    <dbReference type="NCBI Taxonomy" id="564608"/>
    <lineage>
        <taxon>Eukaryota</taxon>
        <taxon>Viridiplantae</taxon>
        <taxon>Chlorophyta</taxon>
        <taxon>Mamiellophyceae</taxon>
        <taxon>Mamiellales</taxon>
        <taxon>Mamiellaceae</taxon>
        <taxon>Micromonas</taxon>
    </lineage>
</organism>
<evidence type="ECO:0000256" key="15">
    <source>
        <dbReference type="PROSITE-ProRule" id="PRU00182"/>
    </source>
</evidence>
<dbReference type="OMA" id="YMMAKDS"/>
<evidence type="ECO:0000256" key="6">
    <source>
        <dbReference type="ARBA" id="ARBA00022741"/>
    </source>
</evidence>
<keyword evidence="7 16" id="KW-0067">ATP-binding</keyword>
<feature type="non-terminal residue" evidence="18">
    <location>
        <position position="430"/>
    </location>
</feature>
<gene>
    <name evidence="18" type="ORF">MICPUCDRAFT_2459</name>
</gene>
<evidence type="ECO:0000256" key="2">
    <source>
        <dbReference type="ARBA" id="ARBA00004173"/>
    </source>
</evidence>
<dbReference type="GO" id="GO:0006437">
    <property type="term" value="P:tyrosyl-tRNA aminoacylation"/>
    <property type="evidence" value="ECO:0007669"/>
    <property type="project" value="InterPro"/>
</dbReference>
<dbReference type="NCBIfam" id="TIGR00234">
    <property type="entry name" value="tyrS"/>
    <property type="match status" value="1"/>
</dbReference>
<dbReference type="eggNOG" id="KOG2623">
    <property type="taxonomic scope" value="Eukaryota"/>
</dbReference>
<keyword evidence="9 16" id="KW-0648">Protein biosynthesis</keyword>
<dbReference type="PROSITE" id="PS00178">
    <property type="entry name" value="AA_TRNA_LIGASE_I"/>
    <property type="match status" value="1"/>
</dbReference>
<dbReference type="Pfam" id="PF22421">
    <property type="entry name" value="SYY_C-terminal"/>
    <property type="match status" value="1"/>
</dbReference>
<comment type="subcellular location">
    <subcellularLocation>
        <location evidence="2">Mitochondrion</location>
    </subcellularLocation>
</comment>
<dbReference type="InterPro" id="IPR014729">
    <property type="entry name" value="Rossmann-like_a/b/a_fold"/>
</dbReference>
<dbReference type="InterPro" id="IPR002942">
    <property type="entry name" value="S4_RNA-bd"/>
</dbReference>
<dbReference type="CDD" id="cd00805">
    <property type="entry name" value="TyrRS_core"/>
    <property type="match status" value="1"/>
</dbReference>
<dbReference type="GO" id="GO:0005524">
    <property type="term" value="F:ATP binding"/>
    <property type="evidence" value="ECO:0007669"/>
    <property type="project" value="UniProtKB-KW"/>
</dbReference>
<dbReference type="SMART" id="SM00363">
    <property type="entry name" value="S4"/>
    <property type="match status" value="1"/>
</dbReference>
<evidence type="ECO:0000256" key="7">
    <source>
        <dbReference type="ARBA" id="ARBA00022840"/>
    </source>
</evidence>
<dbReference type="HAMAP" id="MF_02006">
    <property type="entry name" value="Tyr_tRNA_synth_type1"/>
    <property type="match status" value="1"/>
</dbReference>
<feature type="non-terminal residue" evidence="18">
    <location>
        <position position="1"/>
    </location>
</feature>
<keyword evidence="8 15" id="KW-0694">RNA-binding</keyword>
<feature type="domain" description="RNA-binding S4" evidence="17">
    <location>
        <begin position="365"/>
        <end position="422"/>
    </location>
</feature>
<dbReference type="GO" id="GO:0003723">
    <property type="term" value="F:RNA binding"/>
    <property type="evidence" value="ECO:0007669"/>
    <property type="project" value="UniProtKB-KW"/>
</dbReference>
<keyword evidence="12 16" id="KW-0030">Aminoacyl-tRNA synthetase</keyword>
<dbReference type="InterPro" id="IPR054608">
    <property type="entry name" value="SYY-like_C"/>
</dbReference>
<dbReference type="GO" id="GO:0005829">
    <property type="term" value="C:cytosol"/>
    <property type="evidence" value="ECO:0007669"/>
    <property type="project" value="TreeGrafter"/>
</dbReference>
<evidence type="ECO:0000256" key="16">
    <source>
        <dbReference type="RuleBase" id="RU361234"/>
    </source>
</evidence>
<evidence type="ECO:0000256" key="1">
    <source>
        <dbReference type="ARBA" id="ARBA00002025"/>
    </source>
</evidence>
<keyword evidence="6 16" id="KW-0547">Nucleotide-binding</keyword>
<reference evidence="18 19" key="1">
    <citation type="journal article" date="2009" name="Science">
        <title>Green evolution and dynamic adaptations revealed by genomes of the marine picoeukaryotes Micromonas.</title>
        <authorList>
            <person name="Worden A.Z."/>
            <person name="Lee J.H."/>
            <person name="Mock T."/>
            <person name="Rouze P."/>
            <person name="Simmons M.P."/>
            <person name="Aerts A.L."/>
            <person name="Allen A.E."/>
            <person name="Cuvelier M.L."/>
            <person name="Derelle E."/>
            <person name="Everett M.V."/>
            <person name="Foulon E."/>
            <person name="Grimwood J."/>
            <person name="Gundlach H."/>
            <person name="Henrissat B."/>
            <person name="Napoli C."/>
            <person name="McDonald S.M."/>
            <person name="Parker M.S."/>
            <person name="Rombauts S."/>
            <person name="Salamov A."/>
            <person name="Von Dassow P."/>
            <person name="Badger J.H."/>
            <person name="Coutinho P.M."/>
            <person name="Demir E."/>
            <person name="Dubchak I."/>
            <person name="Gentemann C."/>
            <person name="Eikrem W."/>
            <person name="Gready J.E."/>
            <person name="John U."/>
            <person name="Lanier W."/>
            <person name="Lindquist E.A."/>
            <person name="Lucas S."/>
            <person name="Mayer K.F."/>
            <person name="Moreau H."/>
            <person name="Not F."/>
            <person name="Otillar R."/>
            <person name="Panaud O."/>
            <person name="Pangilinan J."/>
            <person name="Paulsen I."/>
            <person name="Piegu B."/>
            <person name="Poliakov A."/>
            <person name="Robbens S."/>
            <person name="Schmutz J."/>
            <person name="Toulza E."/>
            <person name="Wyss T."/>
            <person name="Zelensky A."/>
            <person name="Zhou K."/>
            <person name="Armbrust E.V."/>
            <person name="Bhattacharya D."/>
            <person name="Goodenough U.W."/>
            <person name="Van de Peer Y."/>
            <person name="Grigoriev I.V."/>
        </authorList>
    </citation>
    <scope>NUCLEOTIDE SEQUENCE [LARGE SCALE GENOMIC DNA]</scope>
    <source>
        <strain evidence="18 19">CCMP1545</strain>
    </source>
</reference>
<keyword evidence="5 16" id="KW-0436">Ligase</keyword>
<dbReference type="EC" id="6.1.1.1" evidence="4 16"/>
<evidence type="ECO:0000256" key="9">
    <source>
        <dbReference type="ARBA" id="ARBA00022917"/>
    </source>
</evidence>
<dbReference type="GO" id="GO:0009570">
    <property type="term" value="C:chloroplast stroma"/>
    <property type="evidence" value="ECO:0007669"/>
    <property type="project" value="TreeGrafter"/>
</dbReference>
<comment type="catalytic activity">
    <reaction evidence="14 16">
        <text>tRNA(Tyr) + L-tyrosine + ATP = L-tyrosyl-tRNA(Tyr) + AMP + diphosphate + H(+)</text>
        <dbReference type="Rhea" id="RHEA:10220"/>
        <dbReference type="Rhea" id="RHEA-COMP:9706"/>
        <dbReference type="Rhea" id="RHEA-COMP:9707"/>
        <dbReference type="ChEBI" id="CHEBI:15378"/>
        <dbReference type="ChEBI" id="CHEBI:30616"/>
        <dbReference type="ChEBI" id="CHEBI:33019"/>
        <dbReference type="ChEBI" id="CHEBI:58315"/>
        <dbReference type="ChEBI" id="CHEBI:78442"/>
        <dbReference type="ChEBI" id="CHEBI:78536"/>
        <dbReference type="ChEBI" id="CHEBI:456215"/>
        <dbReference type="EC" id="6.1.1.1"/>
    </reaction>
</comment>
<evidence type="ECO:0000256" key="11">
    <source>
        <dbReference type="ARBA" id="ARBA00023128"/>
    </source>
</evidence>
<dbReference type="Gene3D" id="3.10.290.10">
    <property type="entry name" value="RNA-binding S4 domain"/>
    <property type="match status" value="1"/>
</dbReference>
<dbReference type="GO" id="GO:0009791">
    <property type="term" value="P:post-embryonic development"/>
    <property type="evidence" value="ECO:0007669"/>
    <property type="project" value="UniProtKB-ARBA"/>
</dbReference>
<dbReference type="PROSITE" id="PS50889">
    <property type="entry name" value="S4"/>
    <property type="match status" value="1"/>
</dbReference>
<dbReference type="CDD" id="cd00165">
    <property type="entry name" value="S4"/>
    <property type="match status" value="1"/>
</dbReference>
<comment type="similarity">
    <text evidence="3 16">Belongs to the class-I aminoacyl-tRNA synthetase family.</text>
</comment>
<dbReference type="GO" id="GO:0048608">
    <property type="term" value="P:reproductive structure development"/>
    <property type="evidence" value="ECO:0007669"/>
    <property type="project" value="UniProtKB-ARBA"/>
</dbReference>
<dbReference type="InterPro" id="IPR036986">
    <property type="entry name" value="S4_RNA-bd_sf"/>
</dbReference>
<dbReference type="FunFam" id="3.40.50.620:FF:000158">
    <property type="entry name" value="Tyrosine--tRNA ligase"/>
    <property type="match status" value="1"/>
</dbReference>
<keyword evidence="10" id="KW-0809">Transit peptide</keyword>
<dbReference type="Gene3D" id="1.10.240.10">
    <property type="entry name" value="Tyrosyl-Transfer RNA Synthetase"/>
    <property type="match status" value="1"/>
</dbReference>
<dbReference type="GeneID" id="9685289"/>
<keyword evidence="19" id="KW-1185">Reference proteome</keyword>
<evidence type="ECO:0000256" key="12">
    <source>
        <dbReference type="ARBA" id="ARBA00023146"/>
    </source>
</evidence>
<dbReference type="GO" id="GO:0004831">
    <property type="term" value="F:tyrosine-tRNA ligase activity"/>
    <property type="evidence" value="ECO:0007669"/>
    <property type="project" value="UniProtKB-EC"/>
</dbReference>
<dbReference type="InterPro" id="IPR002307">
    <property type="entry name" value="Tyr-tRNA-ligase"/>
</dbReference>
<evidence type="ECO:0000256" key="10">
    <source>
        <dbReference type="ARBA" id="ARBA00022946"/>
    </source>
</evidence>
<dbReference type="FunFam" id="3.10.290.10:FF:000014">
    <property type="entry name" value="Tyrosine--tRNA ligase"/>
    <property type="match status" value="1"/>
</dbReference>
<dbReference type="SUPFAM" id="SSF55174">
    <property type="entry name" value="Alpha-L RNA-binding motif"/>
    <property type="match status" value="1"/>
</dbReference>
<dbReference type="EMBL" id="GG663741">
    <property type="protein sequence ID" value="EEH55802.1"/>
    <property type="molecule type" value="Genomic_DNA"/>
</dbReference>
<name>C1MW22_MICPC</name>
<dbReference type="RefSeq" id="XP_003059850.1">
    <property type="nucleotide sequence ID" value="XM_003059804.1"/>
</dbReference>
<evidence type="ECO:0000256" key="8">
    <source>
        <dbReference type="ARBA" id="ARBA00022884"/>
    </source>
</evidence>
<keyword evidence="11" id="KW-0496">Mitochondrion</keyword>
<comment type="function">
    <text evidence="1">Catalyzes the attachment of tyrosine to tRNA(Tyr) in a two-step reaction: tyrosine is first activated by ATP to form Tyr-AMP and then transferred to the acceptor end of tRNA(Tyr).</text>
</comment>
<dbReference type="FunFam" id="1.10.240.10:FF:000001">
    <property type="entry name" value="Tyrosine--tRNA ligase"/>
    <property type="match status" value="1"/>
</dbReference>
<dbReference type="Proteomes" id="UP000001876">
    <property type="component" value="Unassembled WGS sequence"/>
</dbReference>
<evidence type="ECO:0000313" key="19">
    <source>
        <dbReference type="Proteomes" id="UP000001876"/>
    </source>
</evidence>
<dbReference type="PRINTS" id="PR01040">
    <property type="entry name" value="TRNASYNTHTYR"/>
</dbReference>
<evidence type="ECO:0000256" key="4">
    <source>
        <dbReference type="ARBA" id="ARBA00013160"/>
    </source>
</evidence>
<dbReference type="PANTHER" id="PTHR11766">
    <property type="entry name" value="TYROSYL-TRNA SYNTHETASE"/>
    <property type="match status" value="1"/>
</dbReference>
<dbReference type="PANTHER" id="PTHR11766:SF0">
    <property type="entry name" value="TYROSINE--TRNA LIGASE, MITOCHONDRIAL"/>
    <property type="match status" value="1"/>
</dbReference>
<dbReference type="InterPro" id="IPR002305">
    <property type="entry name" value="aa-tRNA-synth_Ic"/>
</dbReference>
<proteinExistence type="inferred from homology"/>
<evidence type="ECO:0000256" key="13">
    <source>
        <dbReference type="ARBA" id="ARBA00033323"/>
    </source>
</evidence>
<dbReference type="InterPro" id="IPR024088">
    <property type="entry name" value="Tyr-tRNA-ligase_bac-type"/>
</dbReference>
<evidence type="ECO:0000256" key="14">
    <source>
        <dbReference type="ARBA" id="ARBA00048248"/>
    </source>
</evidence>
<dbReference type="KEGG" id="mpp:MICPUCDRAFT_2459"/>
<evidence type="ECO:0000313" key="18">
    <source>
        <dbReference type="EMBL" id="EEH55802.1"/>
    </source>
</evidence>
<dbReference type="Pfam" id="PF00579">
    <property type="entry name" value="tRNA-synt_1b"/>
    <property type="match status" value="1"/>
</dbReference>